<dbReference type="Proteomes" id="UP001633002">
    <property type="component" value="Unassembled WGS sequence"/>
</dbReference>
<name>A0ABD3HN06_9MARC</name>
<organism evidence="1 2">
    <name type="scientific">Riccia sorocarpa</name>
    <dbReference type="NCBI Taxonomy" id="122646"/>
    <lineage>
        <taxon>Eukaryota</taxon>
        <taxon>Viridiplantae</taxon>
        <taxon>Streptophyta</taxon>
        <taxon>Embryophyta</taxon>
        <taxon>Marchantiophyta</taxon>
        <taxon>Marchantiopsida</taxon>
        <taxon>Marchantiidae</taxon>
        <taxon>Marchantiales</taxon>
        <taxon>Ricciaceae</taxon>
        <taxon>Riccia</taxon>
    </lineage>
</organism>
<evidence type="ECO:0000313" key="2">
    <source>
        <dbReference type="Proteomes" id="UP001633002"/>
    </source>
</evidence>
<accession>A0ABD3HN06</accession>
<evidence type="ECO:0000313" key="1">
    <source>
        <dbReference type="EMBL" id="KAL3691660.1"/>
    </source>
</evidence>
<dbReference type="AlphaFoldDB" id="A0ABD3HN06"/>
<reference evidence="1 2" key="1">
    <citation type="submission" date="2024-09" db="EMBL/GenBank/DDBJ databases">
        <title>Chromosome-scale assembly of Riccia sorocarpa.</title>
        <authorList>
            <person name="Paukszto L."/>
        </authorList>
    </citation>
    <scope>NUCLEOTIDE SEQUENCE [LARGE SCALE GENOMIC DNA]</scope>
    <source>
        <strain evidence="1">LP-2024</strain>
        <tissue evidence="1">Aerial parts of the thallus</tissue>
    </source>
</reference>
<keyword evidence="2" id="KW-1185">Reference proteome</keyword>
<protein>
    <submittedName>
        <fullName evidence="1">Uncharacterized protein</fullName>
    </submittedName>
</protein>
<gene>
    <name evidence="1" type="ORF">R1sor_005311</name>
</gene>
<comment type="caution">
    <text evidence="1">The sequence shown here is derived from an EMBL/GenBank/DDBJ whole genome shotgun (WGS) entry which is preliminary data.</text>
</comment>
<sequence length="165" mass="18666">MVGFQNSIATSETCEDTTLKGFLCGCNRRYNVFAFQSSWTISFSNITAFIRDVKVPHGTQFREPLRTLGGILIPPPERFVKVENQLDPWGFFSNDWMDSILNVDGAATSLQKLEHILETGYAQKASIALLRSCTSVNLVLCKPKVEFVKSYKHMYHLTRLVSQPI</sequence>
<proteinExistence type="predicted"/>
<dbReference type="EMBL" id="JBJQOH010000003">
    <property type="protein sequence ID" value="KAL3691660.1"/>
    <property type="molecule type" value="Genomic_DNA"/>
</dbReference>